<dbReference type="GO" id="GO:0008270">
    <property type="term" value="F:zinc ion binding"/>
    <property type="evidence" value="ECO:0007669"/>
    <property type="project" value="UniProtKB-KW"/>
</dbReference>
<dbReference type="InterPro" id="IPR001841">
    <property type="entry name" value="Znf_RING"/>
</dbReference>
<evidence type="ECO:0000259" key="5">
    <source>
        <dbReference type="PROSITE" id="PS50089"/>
    </source>
</evidence>
<dbReference type="PANTHER" id="PTHR12420">
    <property type="entry name" value="PHD FINGER PROTEIN"/>
    <property type="match status" value="1"/>
</dbReference>
<dbReference type="Proteomes" id="UP000565785">
    <property type="component" value="Unassembled WGS sequence"/>
</dbReference>
<accession>A0A7L1NLM5</accession>
<feature type="non-terminal residue" evidence="7">
    <location>
        <position position="202"/>
    </location>
</feature>
<feature type="non-terminal residue" evidence="7">
    <location>
        <position position="1"/>
    </location>
</feature>
<name>A0A7L1NLM5_RHICY</name>
<dbReference type="SUPFAM" id="SSF57903">
    <property type="entry name" value="FYVE/PHD zinc finger"/>
    <property type="match status" value="2"/>
</dbReference>
<dbReference type="InterPro" id="IPR013083">
    <property type="entry name" value="Znf_RING/FYVE/PHD"/>
</dbReference>
<evidence type="ECO:0000256" key="3">
    <source>
        <dbReference type="ARBA" id="ARBA00022833"/>
    </source>
</evidence>
<keyword evidence="2 4" id="KW-0863">Zinc-finger</keyword>
<dbReference type="PROSITE" id="PS51805">
    <property type="entry name" value="EPHD"/>
    <property type="match status" value="1"/>
</dbReference>
<evidence type="ECO:0000256" key="4">
    <source>
        <dbReference type="PROSITE-ProRule" id="PRU00175"/>
    </source>
</evidence>
<organism evidence="7 8">
    <name type="scientific">Rhinopomastus cyanomelas</name>
    <name type="common">Common scimitarbill</name>
    <dbReference type="NCBI Taxonomy" id="113115"/>
    <lineage>
        <taxon>Eukaryota</taxon>
        <taxon>Metazoa</taxon>
        <taxon>Chordata</taxon>
        <taxon>Craniata</taxon>
        <taxon>Vertebrata</taxon>
        <taxon>Euteleostomi</taxon>
        <taxon>Archelosauria</taxon>
        <taxon>Archosauria</taxon>
        <taxon>Dinosauria</taxon>
        <taxon>Saurischia</taxon>
        <taxon>Theropoda</taxon>
        <taxon>Coelurosauria</taxon>
        <taxon>Aves</taxon>
        <taxon>Neognathae</taxon>
        <taxon>Neoaves</taxon>
        <taxon>Telluraves</taxon>
        <taxon>Coraciimorphae</taxon>
        <taxon>Bucerotiformes</taxon>
        <taxon>Rhinopomastidae</taxon>
        <taxon>Rhinopomastus</taxon>
    </lineage>
</organism>
<dbReference type="GO" id="GO:0016874">
    <property type="term" value="F:ligase activity"/>
    <property type="evidence" value="ECO:0007669"/>
    <property type="project" value="UniProtKB-KW"/>
</dbReference>
<dbReference type="OrthoDB" id="512616at2759"/>
<dbReference type="SMART" id="SM00184">
    <property type="entry name" value="RING"/>
    <property type="match status" value="1"/>
</dbReference>
<sequence>CYVCGQSGAAIKCSQWDCDRRFHLPCAGEGECVTRYFGLCRSFCWEHRPAQSVEVAPAADTTCLFCLDPVENSLSFGTMVCPVCCHAWFHRTCIQKQAAYTGTSKLACPLCRDREIFQGEMLLMGICIPFRLPDLDEEDVAALNARHSRCDASRCRCPGGREQQEEEGPWQLLLCSSCAAEGTHRLCSQVDSSTQSWECLGC</sequence>
<dbReference type="EMBL" id="VXBP01006885">
    <property type="protein sequence ID" value="NXN99996.1"/>
    <property type="molecule type" value="Genomic_DNA"/>
</dbReference>
<dbReference type="Pfam" id="PF13771">
    <property type="entry name" value="zf-HC5HC2H"/>
    <property type="match status" value="1"/>
</dbReference>
<feature type="domain" description="PHD-type" evidence="6">
    <location>
        <begin position="1"/>
        <end position="48"/>
    </location>
</feature>
<dbReference type="GO" id="GO:0005634">
    <property type="term" value="C:nucleus"/>
    <property type="evidence" value="ECO:0007669"/>
    <property type="project" value="TreeGrafter"/>
</dbReference>
<dbReference type="AlphaFoldDB" id="A0A7L1NLM5"/>
<gene>
    <name evidence="7" type="primary">G2e3_4</name>
    <name evidence="7" type="ORF">RHICYA_R09147</name>
</gene>
<keyword evidence="8" id="KW-1185">Reference proteome</keyword>
<evidence type="ECO:0000259" key="6">
    <source>
        <dbReference type="PROSITE" id="PS51805"/>
    </source>
</evidence>
<keyword evidence="7" id="KW-0436">Ligase</keyword>
<feature type="domain" description="RING-type" evidence="5">
    <location>
        <begin position="63"/>
        <end position="112"/>
    </location>
</feature>
<dbReference type="InterPro" id="IPR059102">
    <property type="entry name" value="PHD_PHF7/G2E3-like"/>
</dbReference>
<evidence type="ECO:0000256" key="1">
    <source>
        <dbReference type="ARBA" id="ARBA00022723"/>
    </source>
</evidence>
<dbReference type="InterPro" id="IPR011011">
    <property type="entry name" value="Znf_FYVE_PHD"/>
</dbReference>
<dbReference type="PROSITE" id="PS50089">
    <property type="entry name" value="ZF_RING_2"/>
    <property type="match status" value="1"/>
</dbReference>
<keyword evidence="3" id="KW-0862">Zinc</keyword>
<dbReference type="PANTHER" id="PTHR12420:SF47">
    <property type="entry name" value="PHD FINGER PROTEIN 7"/>
    <property type="match status" value="1"/>
</dbReference>
<dbReference type="Gene3D" id="3.30.40.10">
    <property type="entry name" value="Zinc/RING finger domain, C3HC4 (zinc finger)"/>
    <property type="match status" value="2"/>
</dbReference>
<keyword evidence="1" id="KW-0479">Metal-binding</keyword>
<proteinExistence type="predicted"/>
<dbReference type="InterPro" id="IPR051188">
    <property type="entry name" value="PHD-type_Zinc_Finger"/>
</dbReference>
<evidence type="ECO:0000256" key="2">
    <source>
        <dbReference type="ARBA" id="ARBA00022771"/>
    </source>
</evidence>
<protein>
    <submittedName>
        <fullName evidence="7">G2E3 ligase</fullName>
    </submittedName>
</protein>
<comment type="caution">
    <text evidence="7">The sequence shown here is derived from an EMBL/GenBank/DDBJ whole genome shotgun (WGS) entry which is preliminary data.</text>
</comment>
<reference evidence="7 8" key="1">
    <citation type="submission" date="2019-09" db="EMBL/GenBank/DDBJ databases">
        <title>Bird 10,000 Genomes (B10K) Project - Family phase.</title>
        <authorList>
            <person name="Zhang G."/>
        </authorList>
    </citation>
    <scope>NUCLEOTIDE SEQUENCE [LARGE SCALE GENOMIC DNA]</scope>
    <source>
        <strain evidence="7">B10K-DU-002-35</strain>
        <tissue evidence="7">Muscle</tissue>
    </source>
</reference>
<evidence type="ECO:0000313" key="7">
    <source>
        <dbReference type="EMBL" id="NXN99996.1"/>
    </source>
</evidence>
<evidence type="ECO:0000313" key="8">
    <source>
        <dbReference type="Proteomes" id="UP000565785"/>
    </source>
</evidence>
<dbReference type="InterPro" id="IPR034732">
    <property type="entry name" value="EPHD"/>
</dbReference>
<dbReference type="Pfam" id="PF26054">
    <property type="entry name" value="PHD_G2E3"/>
    <property type="match status" value="1"/>
</dbReference>